<name>A0A1S3DB86_DIACI</name>
<proteinExistence type="predicted"/>
<feature type="region of interest" description="Disordered" evidence="1">
    <location>
        <begin position="250"/>
        <end position="271"/>
    </location>
</feature>
<keyword evidence="2" id="KW-1185">Reference proteome</keyword>
<dbReference type="PaxDb" id="121845-A0A1S3DB86"/>
<protein>
    <submittedName>
        <fullName evidence="3 4">Uncharacterized protein LOC103515250</fullName>
    </submittedName>
</protein>
<sequence>MFQSLWNMFLKFWPWGRTRAKLDDVLTVPKEVINQYHQWKEDCQKILTDMKMGADQLAVVEKEARDIKEQLILMNQELNEIAKAIDEDTHGIVKAKLKTLQNELSKEKLHMQIAYYNTGLSTVNLLHKQKTLSEIVKKATEKLIISMSEQSYQRSSRNDREMAKLINTTRYVRGEIDQLNEYAEKVRHIVNVKFVERFVRKVNPDLEKKNEEPCKLQTAENVNDQKDLKNNDDSIAPLETAEVAMKTLQSKDNVDDKSRHPNFTELQDKIEESDVRSEAAFDDKLEEIRHESSEFPGFAEVFQKITFQNADADQCSIGGQTSSLFSSKDFL</sequence>
<dbReference type="AlphaFoldDB" id="A0A1S3DB86"/>
<accession>A0A1S3DB86</accession>
<evidence type="ECO:0000313" key="4">
    <source>
        <dbReference type="RefSeq" id="XP_026683801.1"/>
    </source>
</evidence>
<dbReference type="RefSeq" id="XP_026683801.1">
    <property type="nucleotide sequence ID" value="XM_026828000.1"/>
</dbReference>
<evidence type="ECO:0000313" key="3">
    <source>
        <dbReference type="RefSeq" id="XP_008478402.1"/>
    </source>
</evidence>
<evidence type="ECO:0000256" key="1">
    <source>
        <dbReference type="SAM" id="MobiDB-lite"/>
    </source>
</evidence>
<dbReference type="RefSeq" id="XP_008478402.1">
    <property type="nucleotide sequence ID" value="XM_008480180.3"/>
</dbReference>
<evidence type="ECO:0000313" key="2">
    <source>
        <dbReference type="Proteomes" id="UP000079169"/>
    </source>
</evidence>
<reference evidence="3 4" key="1">
    <citation type="submission" date="2025-04" db="UniProtKB">
        <authorList>
            <consortium name="RefSeq"/>
        </authorList>
    </citation>
    <scope>IDENTIFICATION</scope>
</reference>
<organism evidence="2 3">
    <name type="scientific">Diaphorina citri</name>
    <name type="common">Asian citrus psyllid</name>
    <dbReference type="NCBI Taxonomy" id="121845"/>
    <lineage>
        <taxon>Eukaryota</taxon>
        <taxon>Metazoa</taxon>
        <taxon>Ecdysozoa</taxon>
        <taxon>Arthropoda</taxon>
        <taxon>Hexapoda</taxon>
        <taxon>Insecta</taxon>
        <taxon>Pterygota</taxon>
        <taxon>Neoptera</taxon>
        <taxon>Paraneoptera</taxon>
        <taxon>Hemiptera</taxon>
        <taxon>Sternorrhyncha</taxon>
        <taxon>Psylloidea</taxon>
        <taxon>Psyllidae</taxon>
        <taxon>Diaphorininae</taxon>
        <taxon>Diaphorina</taxon>
    </lineage>
</organism>
<dbReference type="Proteomes" id="UP000079169">
    <property type="component" value="Unplaced"/>
</dbReference>
<dbReference type="GeneID" id="103515250"/>
<gene>
    <name evidence="3 4" type="primary">LOC103515250</name>
</gene>
<dbReference type="KEGG" id="dci:103515250"/>